<protein>
    <submittedName>
        <fullName evidence="1">Uncharacterized protein</fullName>
    </submittedName>
</protein>
<dbReference type="Proteomes" id="UP000292209">
    <property type="component" value="Unassembled WGS sequence"/>
</dbReference>
<comment type="caution">
    <text evidence="1">The sequence shown here is derived from an EMBL/GenBank/DDBJ whole genome shotgun (WGS) entry which is preliminary data.</text>
</comment>
<gene>
    <name evidence="1" type="ORF">BC751_1314</name>
</gene>
<accession>A0A4Q7PAI7</accession>
<sequence length="156" mass="16718">MKNIFALIVFFLLLIGANVEGFGQVTYTSNGTCSPTQANYMTTQSCWTKSGTCNASAFPPSSGTAACSVIIEINHQINLTSFNLGSNVTLKINEEGILNISGNLTQDQEISSSIVVDGGELNILGNLKPTSGRNNQPPTELNISLINNGSIFFRFY</sequence>
<dbReference type="AlphaFoldDB" id="A0A4Q7PAI7"/>
<reference evidence="1 2" key="1">
    <citation type="submission" date="2019-02" db="EMBL/GenBank/DDBJ databases">
        <title>Genomic Encyclopedia of Archaeal and Bacterial Type Strains, Phase II (KMG-II): from individual species to whole genera.</title>
        <authorList>
            <person name="Goeker M."/>
        </authorList>
    </citation>
    <scope>NUCLEOTIDE SEQUENCE [LARGE SCALE GENOMIC DNA]</scope>
    <source>
        <strain evidence="1 2">DSM 21411</strain>
    </source>
</reference>
<organism evidence="1 2">
    <name type="scientific">Cecembia calidifontis</name>
    <dbReference type="NCBI Taxonomy" id="1187080"/>
    <lineage>
        <taxon>Bacteria</taxon>
        <taxon>Pseudomonadati</taxon>
        <taxon>Bacteroidota</taxon>
        <taxon>Cytophagia</taxon>
        <taxon>Cytophagales</taxon>
        <taxon>Cyclobacteriaceae</taxon>
        <taxon>Cecembia</taxon>
    </lineage>
</organism>
<evidence type="ECO:0000313" key="1">
    <source>
        <dbReference type="EMBL" id="RZS95772.1"/>
    </source>
</evidence>
<proteinExistence type="predicted"/>
<dbReference type="EMBL" id="SGXG01000001">
    <property type="protein sequence ID" value="RZS95772.1"/>
    <property type="molecule type" value="Genomic_DNA"/>
</dbReference>
<dbReference type="RefSeq" id="WP_130274823.1">
    <property type="nucleotide sequence ID" value="NZ_SGXG01000001.1"/>
</dbReference>
<evidence type="ECO:0000313" key="2">
    <source>
        <dbReference type="Proteomes" id="UP000292209"/>
    </source>
</evidence>
<keyword evidence="2" id="KW-1185">Reference proteome</keyword>
<name>A0A4Q7PAI7_9BACT</name>